<comment type="function">
    <text evidence="11">May be involved in plant defense signaling.</text>
</comment>
<dbReference type="InterPro" id="IPR011009">
    <property type="entry name" value="Kinase-like_dom_sf"/>
</dbReference>
<dbReference type="Gene3D" id="1.10.510.10">
    <property type="entry name" value="Transferase(Phosphotransferase) domain 1"/>
    <property type="match status" value="1"/>
</dbReference>
<dbReference type="InterPro" id="IPR000719">
    <property type="entry name" value="Prot_kinase_dom"/>
</dbReference>
<dbReference type="EMBL" id="JAMRDG010000002">
    <property type="protein sequence ID" value="KAJ3685773.1"/>
    <property type="molecule type" value="Genomic_DNA"/>
</dbReference>
<feature type="region of interest" description="Disordered" evidence="14">
    <location>
        <begin position="16"/>
        <end position="59"/>
    </location>
</feature>
<dbReference type="FunFam" id="1.10.510.10:FF:000032">
    <property type="entry name" value="Serine/threonine-protein kinase PBS1"/>
    <property type="match status" value="1"/>
</dbReference>
<keyword evidence="7 12" id="KW-0547">Nucleotide-binding</keyword>
<dbReference type="AlphaFoldDB" id="A0AAD5WFD7"/>
<keyword evidence="10" id="KW-0472">Membrane</keyword>
<dbReference type="PANTHER" id="PTHR45621">
    <property type="entry name" value="OS01G0588500 PROTEIN-RELATED"/>
    <property type="match status" value="1"/>
</dbReference>
<dbReference type="SUPFAM" id="SSF56112">
    <property type="entry name" value="Protein kinase-like (PK-like)"/>
    <property type="match status" value="1"/>
</dbReference>
<dbReference type="Proteomes" id="UP001210211">
    <property type="component" value="Unassembled WGS sequence"/>
</dbReference>
<proteinExistence type="inferred from homology"/>
<evidence type="ECO:0000259" key="15">
    <source>
        <dbReference type="PROSITE" id="PS50011"/>
    </source>
</evidence>
<evidence type="ECO:0000256" key="7">
    <source>
        <dbReference type="ARBA" id="ARBA00022741"/>
    </source>
</evidence>
<dbReference type="EC" id="2.7.11.1" evidence="3"/>
<sequence>MGNCLGFSSVKSPVHVIPSSPGPYNTSKTSSNSTSTTNTGRLSSLSTSTFNPSSGSGSGLDDSLCLEGRILEAPNLRIFPFADLRSATKNFKPDTILGEGGFGRVYKGWVDEKTLNPTRSGAGMVIAVKKLNPESLQGLEEWQSEVHFLGRLSHPNLVRLLGYCWEDKDLLLVYEYMPKGSLENHLFRRGTNEPLSWDLRIKIATGAARGLAFLHTSERQVIYRDFKASNILLDSNYNAKLSDFGLAKLGPTGSNSHVTTRVMGTYGYAAPEYVATGHLYVKSDVYGFGVVLLEMLSGQRALDPNRPSDQLSLVDWAKPFLSDRRKLARLMDPRLEGKYPSKAAVEAANLTLNCLASEPKNRPSMKEVVEKLEQIEAMKGARSRDIREAATRDRGHSRVSANGRSPRNPKNYNTGSATRVRGTNRR</sequence>
<feature type="region of interest" description="Disordered" evidence="14">
    <location>
        <begin position="379"/>
        <end position="426"/>
    </location>
</feature>
<protein>
    <recommendedName>
        <fullName evidence="3">non-specific serine/threonine protein kinase</fullName>
        <ecNumber evidence="3">2.7.11.1</ecNumber>
    </recommendedName>
</protein>
<evidence type="ECO:0000256" key="4">
    <source>
        <dbReference type="ARBA" id="ARBA00022475"/>
    </source>
</evidence>
<feature type="compositionally biased region" description="Basic and acidic residues" evidence="14">
    <location>
        <begin position="382"/>
        <end position="396"/>
    </location>
</feature>
<accession>A0AAD5WFD7</accession>
<evidence type="ECO:0000256" key="10">
    <source>
        <dbReference type="ARBA" id="ARBA00023136"/>
    </source>
</evidence>
<dbReference type="GO" id="GO:0004674">
    <property type="term" value="F:protein serine/threonine kinase activity"/>
    <property type="evidence" value="ECO:0007669"/>
    <property type="project" value="UniProtKB-KW"/>
</dbReference>
<feature type="binding site" evidence="12">
    <location>
        <position position="130"/>
    </location>
    <ligand>
        <name>ATP</name>
        <dbReference type="ChEBI" id="CHEBI:30616"/>
    </ligand>
</feature>
<evidence type="ECO:0000256" key="9">
    <source>
        <dbReference type="ARBA" id="ARBA00022840"/>
    </source>
</evidence>
<keyword evidence="5 13" id="KW-0723">Serine/threonine-protein kinase</keyword>
<dbReference type="InterPro" id="IPR001245">
    <property type="entry name" value="Ser-Thr/Tyr_kinase_cat_dom"/>
</dbReference>
<evidence type="ECO:0000256" key="12">
    <source>
        <dbReference type="PROSITE-ProRule" id="PRU10141"/>
    </source>
</evidence>
<dbReference type="Pfam" id="PF07714">
    <property type="entry name" value="PK_Tyr_Ser-Thr"/>
    <property type="match status" value="1"/>
</dbReference>
<evidence type="ECO:0000256" key="11">
    <source>
        <dbReference type="ARBA" id="ARBA00054261"/>
    </source>
</evidence>
<comment type="similarity">
    <text evidence="2">Belongs to the protein kinase superfamily. Ser/Thr protein kinase family.</text>
</comment>
<evidence type="ECO:0000313" key="16">
    <source>
        <dbReference type="EMBL" id="KAJ3685773.1"/>
    </source>
</evidence>
<evidence type="ECO:0000256" key="3">
    <source>
        <dbReference type="ARBA" id="ARBA00012513"/>
    </source>
</evidence>
<comment type="caution">
    <text evidence="16">The sequence shown here is derived from an EMBL/GenBank/DDBJ whole genome shotgun (WGS) entry which is preliminary data.</text>
</comment>
<evidence type="ECO:0000256" key="8">
    <source>
        <dbReference type="ARBA" id="ARBA00022777"/>
    </source>
</evidence>
<dbReference type="InterPro" id="IPR050823">
    <property type="entry name" value="Plant_Ser_Thr_Prot_Kinase"/>
</dbReference>
<evidence type="ECO:0000313" key="17">
    <source>
        <dbReference type="Proteomes" id="UP001210211"/>
    </source>
</evidence>
<evidence type="ECO:0000256" key="2">
    <source>
        <dbReference type="ARBA" id="ARBA00008684"/>
    </source>
</evidence>
<dbReference type="FunFam" id="3.30.200.20:FF:000228">
    <property type="entry name" value="Serine/threonine-protein kinase BIK1"/>
    <property type="match status" value="1"/>
</dbReference>
<evidence type="ECO:0000256" key="6">
    <source>
        <dbReference type="ARBA" id="ARBA00022679"/>
    </source>
</evidence>
<keyword evidence="9 12" id="KW-0067">ATP-binding</keyword>
<keyword evidence="6" id="KW-0808">Transferase</keyword>
<feature type="compositionally biased region" description="Polar residues" evidence="14">
    <location>
        <begin position="399"/>
        <end position="417"/>
    </location>
</feature>
<dbReference type="InterPro" id="IPR017441">
    <property type="entry name" value="Protein_kinase_ATP_BS"/>
</dbReference>
<feature type="compositionally biased region" description="Low complexity" evidence="14">
    <location>
        <begin position="25"/>
        <end position="59"/>
    </location>
</feature>
<evidence type="ECO:0000256" key="14">
    <source>
        <dbReference type="SAM" id="MobiDB-lite"/>
    </source>
</evidence>
<feature type="domain" description="Protein kinase" evidence="15">
    <location>
        <begin position="91"/>
        <end position="375"/>
    </location>
</feature>
<gene>
    <name evidence="16" type="ORF">LUZ61_014937</name>
</gene>
<comment type="subcellular location">
    <subcellularLocation>
        <location evidence="1">Cell membrane</location>
    </subcellularLocation>
</comment>
<keyword evidence="4" id="KW-1003">Cell membrane</keyword>
<dbReference type="GO" id="GO:0005524">
    <property type="term" value="F:ATP binding"/>
    <property type="evidence" value="ECO:0007669"/>
    <property type="project" value="UniProtKB-UniRule"/>
</dbReference>
<name>A0AAD5WFD7_9POAL</name>
<dbReference type="PROSITE" id="PS00108">
    <property type="entry name" value="PROTEIN_KINASE_ST"/>
    <property type="match status" value="1"/>
</dbReference>
<evidence type="ECO:0000256" key="13">
    <source>
        <dbReference type="RuleBase" id="RU000304"/>
    </source>
</evidence>
<evidence type="ECO:0000256" key="1">
    <source>
        <dbReference type="ARBA" id="ARBA00004236"/>
    </source>
</evidence>
<keyword evidence="17" id="KW-1185">Reference proteome</keyword>
<dbReference type="GO" id="GO:0005886">
    <property type="term" value="C:plasma membrane"/>
    <property type="evidence" value="ECO:0007669"/>
    <property type="project" value="UniProtKB-SubCell"/>
</dbReference>
<organism evidence="16 17">
    <name type="scientific">Rhynchospora tenuis</name>
    <dbReference type="NCBI Taxonomy" id="198213"/>
    <lineage>
        <taxon>Eukaryota</taxon>
        <taxon>Viridiplantae</taxon>
        <taxon>Streptophyta</taxon>
        <taxon>Embryophyta</taxon>
        <taxon>Tracheophyta</taxon>
        <taxon>Spermatophyta</taxon>
        <taxon>Magnoliopsida</taxon>
        <taxon>Liliopsida</taxon>
        <taxon>Poales</taxon>
        <taxon>Cyperaceae</taxon>
        <taxon>Cyperoideae</taxon>
        <taxon>Rhynchosporeae</taxon>
        <taxon>Rhynchospora</taxon>
    </lineage>
</organism>
<keyword evidence="8" id="KW-0418">Kinase</keyword>
<dbReference type="Gene3D" id="3.30.200.20">
    <property type="entry name" value="Phosphorylase Kinase, domain 1"/>
    <property type="match status" value="1"/>
</dbReference>
<dbReference type="PROSITE" id="PS50011">
    <property type="entry name" value="PROTEIN_KINASE_DOM"/>
    <property type="match status" value="1"/>
</dbReference>
<dbReference type="InterPro" id="IPR008271">
    <property type="entry name" value="Ser/Thr_kinase_AS"/>
</dbReference>
<evidence type="ECO:0000256" key="5">
    <source>
        <dbReference type="ARBA" id="ARBA00022527"/>
    </source>
</evidence>
<dbReference type="CDD" id="cd14066">
    <property type="entry name" value="STKc_IRAK"/>
    <property type="match status" value="1"/>
</dbReference>
<reference evidence="16 17" key="1">
    <citation type="journal article" date="2022" name="Cell">
        <title>Repeat-based holocentromeres influence genome architecture and karyotype evolution.</title>
        <authorList>
            <person name="Hofstatter P.G."/>
            <person name="Thangavel G."/>
            <person name="Lux T."/>
            <person name="Neumann P."/>
            <person name="Vondrak T."/>
            <person name="Novak P."/>
            <person name="Zhang M."/>
            <person name="Costa L."/>
            <person name="Castellani M."/>
            <person name="Scott A."/>
            <person name="Toegelov H."/>
            <person name="Fuchs J."/>
            <person name="Mata-Sucre Y."/>
            <person name="Dias Y."/>
            <person name="Vanzela A.L.L."/>
            <person name="Huettel B."/>
            <person name="Almeida C.C.S."/>
            <person name="Simkova H."/>
            <person name="Souza G."/>
            <person name="Pedrosa-Harand A."/>
            <person name="Macas J."/>
            <person name="Mayer K.F.X."/>
            <person name="Houben A."/>
            <person name="Marques A."/>
        </authorList>
    </citation>
    <scope>NUCLEOTIDE SEQUENCE [LARGE SCALE GENOMIC DNA]</scope>
    <source>
        <strain evidence="16">RhyTen1mFocal</strain>
    </source>
</reference>
<dbReference type="PROSITE" id="PS00107">
    <property type="entry name" value="PROTEIN_KINASE_ATP"/>
    <property type="match status" value="1"/>
</dbReference>